<dbReference type="PANTHER" id="PTHR43415">
    <property type="entry name" value="SPERMIDINE N(1)-ACETYLTRANSFERASE"/>
    <property type="match status" value="1"/>
</dbReference>
<accession>A0ABR2VJH7</accession>
<dbReference type="Proteomes" id="UP001408356">
    <property type="component" value="Unassembled WGS sequence"/>
</dbReference>
<evidence type="ECO:0000313" key="2">
    <source>
        <dbReference type="EMBL" id="KAK9426656.1"/>
    </source>
</evidence>
<dbReference type="InterPro" id="IPR000182">
    <property type="entry name" value="GNAT_dom"/>
</dbReference>
<dbReference type="EMBL" id="JARVKF010000001">
    <property type="protein sequence ID" value="KAK9426656.1"/>
    <property type="molecule type" value="Genomic_DNA"/>
</dbReference>
<gene>
    <name evidence="2" type="ORF">SUNI508_00183</name>
</gene>
<dbReference type="PANTHER" id="PTHR43415:SF3">
    <property type="entry name" value="GNAT-FAMILY ACETYLTRANSFERASE"/>
    <property type="match status" value="1"/>
</dbReference>
<name>A0ABR2VJH7_9PEZI</name>
<keyword evidence="3" id="KW-1185">Reference proteome</keyword>
<dbReference type="Pfam" id="PF00583">
    <property type="entry name" value="Acetyltransf_1"/>
    <property type="match status" value="1"/>
</dbReference>
<dbReference type="PROSITE" id="PS51186">
    <property type="entry name" value="GNAT"/>
    <property type="match status" value="1"/>
</dbReference>
<proteinExistence type="predicted"/>
<sequence length="206" mass="23680">MGKPIDPFNSKRLLYRAVEDNSEDEELIYQIQRDAEAQSGSSFGLLLPESKRSSNKFKEHLLERVLMSAIVCLPPDSAGQSAEPANPTPVGIIVLNAQRKGTEHHRHSYISIDILKPYRGKGYGAEAIEWSLGFGFQMAGLHRVGIETFTFNTGAMRLYEKLGFVLEGRKREEIWFDGEWHDYVTYGILENEWRDKMKKEGRKWRE</sequence>
<organism evidence="2 3">
    <name type="scientific">Seiridium unicorne</name>
    <dbReference type="NCBI Taxonomy" id="138068"/>
    <lineage>
        <taxon>Eukaryota</taxon>
        <taxon>Fungi</taxon>
        <taxon>Dikarya</taxon>
        <taxon>Ascomycota</taxon>
        <taxon>Pezizomycotina</taxon>
        <taxon>Sordariomycetes</taxon>
        <taxon>Xylariomycetidae</taxon>
        <taxon>Amphisphaeriales</taxon>
        <taxon>Sporocadaceae</taxon>
        <taxon>Seiridium</taxon>
    </lineage>
</organism>
<dbReference type="InterPro" id="IPR016181">
    <property type="entry name" value="Acyl_CoA_acyltransferase"/>
</dbReference>
<dbReference type="Gene3D" id="3.40.630.30">
    <property type="match status" value="1"/>
</dbReference>
<evidence type="ECO:0000313" key="3">
    <source>
        <dbReference type="Proteomes" id="UP001408356"/>
    </source>
</evidence>
<protein>
    <submittedName>
        <fullName evidence="2">GNAT family acetyltransferase</fullName>
    </submittedName>
</protein>
<reference evidence="2 3" key="1">
    <citation type="journal article" date="2024" name="J. Plant Pathol.">
        <title>Sequence and assembly of the genome of Seiridium unicorne, isolate CBS 538.82, causal agent of cypress canker disease.</title>
        <authorList>
            <person name="Scali E."/>
            <person name="Rocca G.D."/>
            <person name="Danti R."/>
            <person name="Garbelotto M."/>
            <person name="Barberini S."/>
            <person name="Baroncelli R."/>
            <person name="Emiliani G."/>
        </authorList>
    </citation>
    <scope>NUCLEOTIDE SEQUENCE [LARGE SCALE GENOMIC DNA]</scope>
    <source>
        <strain evidence="2 3">BM-138-508</strain>
    </source>
</reference>
<evidence type="ECO:0000259" key="1">
    <source>
        <dbReference type="PROSITE" id="PS51186"/>
    </source>
</evidence>
<feature type="domain" description="N-acetyltransferase" evidence="1">
    <location>
        <begin position="13"/>
        <end position="185"/>
    </location>
</feature>
<comment type="caution">
    <text evidence="2">The sequence shown here is derived from an EMBL/GenBank/DDBJ whole genome shotgun (WGS) entry which is preliminary data.</text>
</comment>
<dbReference type="SUPFAM" id="SSF55729">
    <property type="entry name" value="Acyl-CoA N-acyltransferases (Nat)"/>
    <property type="match status" value="1"/>
</dbReference>